<keyword evidence="2" id="KW-1185">Reference proteome</keyword>
<evidence type="ECO:0000313" key="1">
    <source>
        <dbReference type="EMBL" id="MDA2813028.1"/>
    </source>
</evidence>
<name>A0ABT4U7U8_9ACTN</name>
<protein>
    <submittedName>
        <fullName evidence="1">Uncharacterized protein</fullName>
    </submittedName>
</protein>
<sequence>MTATTTGNPRAILAARRAAYLITSDEPAEVQAGLRLAFALPRELRTEVLAAVEWEMAEDDAQEDAES</sequence>
<evidence type="ECO:0000313" key="2">
    <source>
        <dbReference type="Proteomes" id="UP001527866"/>
    </source>
</evidence>
<gene>
    <name evidence="1" type="ORF">O4J56_20450</name>
</gene>
<organism evidence="1 2">
    <name type="scientific">Nocardiopsis endophytica</name>
    <dbReference type="NCBI Taxonomy" id="3018445"/>
    <lineage>
        <taxon>Bacteria</taxon>
        <taxon>Bacillati</taxon>
        <taxon>Actinomycetota</taxon>
        <taxon>Actinomycetes</taxon>
        <taxon>Streptosporangiales</taxon>
        <taxon>Nocardiopsidaceae</taxon>
        <taxon>Nocardiopsis</taxon>
    </lineage>
</organism>
<accession>A0ABT4U7U8</accession>
<dbReference type="RefSeq" id="WP_270687807.1">
    <property type="nucleotide sequence ID" value="NZ_JAQFWQ010000065.1"/>
</dbReference>
<dbReference type="EMBL" id="JAQFWQ010000065">
    <property type="protein sequence ID" value="MDA2813028.1"/>
    <property type="molecule type" value="Genomic_DNA"/>
</dbReference>
<dbReference type="Proteomes" id="UP001527866">
    <property type="component" value="Unassembled WGS sequence"/>
</dbReference>
<comment type="caution">
    <text evidence="1">The sequence shown here is derived from an EMBL/GenBank/DDBJ whole genome shotgun (WGS) entry which is preliminary data.</text>
</comment>
<proteinExistence type="predicted"/>
<reference evidence="1 2" key="1">
    <citation type="submission" date="2023-01" db="EMBL/GenBank/DDBJ databases">
        <title>Draft genome sequence of Nocardiopsis sp. RSe5-2 isolated from halophytes.</title>
        <authorList>
            <person name="Duangmal K."/>
            <person name="Chantavorakit T."/>
        </authorList>
    </citation>
    <scope>NUCLEOTIDE SEQUENCE [LARGE SCALE GENOMIC DNA]</scope>
    <source>
        <strain evidence="1 2">RSe5-2</strain>
    </source>
</reference>